<evidence type="ECO:0000256" key="4">
    <source>
        <dbReference type="RuleBase" id="RU000383"/>
    </source>
</evidence>
<dbReference type="CDD" id="cd20537">
    <property type="entry name" value="CYCLIN_CCNO-like_rpt2"/>
    <property type="match status" value="1"/>
</dbReference>
<organism evidence="6 7">
    <name type="scientific">Emiliania huxleyi (strain CCMP1516)</name>
    <dbReference type="NCBI Taxonomy" id="280463"/>
    <lineage>
        <taxon>Eukaryota</taxon>
        <taxon>Haptista</taxon>
        <taxon>Haptophyta</taxon>
        <taxon>Prymnesiophyceae</taxon>
        <taxon>Isochrysidales</taxon>
        <taxon>Noelaerhabdaceae</taxon>
        <taxon>Emiliania</taxon>
    </lineage>
</organism>
<dbReference type="EnsemblProtists" id="EOD28238">
    <property type="protein sequence ID" value="EOD28238"/>
    <property type="gene ID" value="EMIHUDRAFT_56616"/>
</dbReference>
<dbReference type="Pfam" id="PF02984">
    <property type="entry name" value="Cyclin_C"/>
    <property type="match status" value="1"/>
</dbReference>
<dbReference type="AlphaFoldDB" id="A0A0D3KWG5"/>
<dbReference type="RefSeq" id="XP_005780667.1">
    <property type="nucleotide sequence ID" value="XM_005780610.1"/>
</dbReference>
<evidence type="ECO:0000259" key="5">
    <source>
        <dbReference type="SMART" id="SM00385"/>
    </source>
</evidence>
<dbReference type="Gene3D" id="1.10.472.10">
    <property type="entry name" value="Cyclin-like"/>
    <property type="match status" value="2"/>
</dbReference>
<dbReference type="InterPro" id="IPR006671">
    <property type="entry name" value="Cyclin_N"/>
</dbReference>
<keyword evidence="2 4" id="KW-0195">Cyclin</keyword>
<dbReference type="OMA" id="VKTHTHA"/>
<dbReference type="PANTHER" id="PTHR10177">
    <property type="entry name" value="CYCLINS"/>
    <property type="match status" value="1"/>
</dbReference>
<keyword evidence="7" id="KW-1185">Reference proteome</keyword>
<reference evidence="6" key="2">
    <citation type="submission" date="2024-10" db="UniProtKB">
        <authorList>
            <consortium name="EnsemblProtists"/>
        </authorList>
    </citation>
    <scope>IDENTIFICATION</scope>
</reference>
<sequence>QEETLHLAVQYLDRFLSLVPLRRSKLQLVGVTCAWVAAKYEERLPPPLDDFVEATAAAFQRSDLVRMEGLILSTLRFNLSAVTPASFVRRFTALMPPSVLCRDESLLARYVLELALQDQRCLKYLPSALGAAALCL</sequence>
<dbReference type="InterPro" id="IPR039361">
    <property type="entry name" value="Cyclin"/>
</dbReference>
<dbReference type="HOGENOM" id="CLU_020695_2_4_1"/>
<dbReference type="FunFam" id="1.10.472.10:FF:000001">
    <property type="entry name" value="G2/mitotic-specific cyclin"/>
    <property type="match status" value="1"/>
</dbReference>
<dbReference type="GeneID" id="17273784"/>
<proteinExistence type="inferred from homology"/>
<dbReference type="GeneID" id="17285369"/>
<dbReference type="InterPro" id="IPR036915">
    <property type="entry name" value="Cyclin-like_sf"/>
</dbReference>
<feature type="domain" description="Cyclin-like" evidence="5">
    <location>
        <begin position="1"/>
        <end position="73"/>
    </location>
</feature>
<dbReference type="Proteomes" id="UP000013827">
    <property type="component" value="Unassembled WGS sequence"/>
</dbReference>
<name>A0A0D3KWG5_EMIH1</name>
<dbReference type="EnsemblProtists" id="EOD40100">
    <property type="protein sequence ID" value="EOD40100"/>
    <property type="gene ID" value="EMIHUDRAFT_60733"/>
</dbReference>
<comment type="similarity">
    <text evidence="4">Belongs to the cyclin family.</text>
</comment>
<evidence type="ECO:0000256" key="3">
    <source>
        <dbReference type="ARBA" id="ARBA00023306"/>
    </source>
</evidence>
<dbReference type="KEGG" id="ehx:EMIHUDRAFT_56616"/>
<dbReference type="eggNOG" id="KOG0654">
    <property type="taxonomic scope" value="Eukaryota"/>
</dbReference>
<dbReference type="STRING" id="2903.R1FM32"/>
<accession>A0A0D3KWG5</accession>
<evidence type="ECO:0000256" key="1">
    <source>
        <dbReference type="ARBA" id="ARBA00022618"/>
    </source>
</evidence>
<keyword evidence="1" id="KW-0132">Cell division</keyword>
<keyword evidence="3" id="KW-0131">Cell cycle</keyword>
<dbReference type="SUPFAM" id="SSF47954">
    <property type="entry name" value="Cyclin-like"/>
    <property type="match status" value="2"/>
</dbReference>
<dbReference type="InterPro" id="IPR013763">
    <property type="entry name" value="Cyclin-like_dom"/>
</dbReference>
<evidence type="ECO:0000256" key="2">
    <source>
        <dbReference type="ARBA" id="ARBA00023127"/>
    </source>
</evidence>
<protein>
    <recommendedName>
        <fullName evidence="5">Cyclin-like domain-containing protein</fullName>
    </recommendedName>
</protein>
<dbReference type="PaxDb" id="2903-EOD28238"/>
<dbReference type="RefSeq" id="XP_005792529.1">
    <property type="nucleotide sequence ID" value="XM_005792472.1"/>
</dbReference>
<dbReference type="SMART" id="SM00385">
    <property type="entry name" value="CYCLIN"/>
    <property type="match status" value="1"/>
</dbReference>
<dbReference type="Pfam" id="PF00134">
    <property type="entry name" value="Cyclin_N"/>
    <property type="match status" value="1"/>
</dbReference>
<reference evidence="7" key="1">
    <citation type="journal article" date="2013" name="Nature">
        <title>Pan genome of the phytoplankton Emiliania underpins its global distribution.</title>
        <authorList>
            <person name="Read B.A."/>
            <person name="Kegel J."/>
            <person name="Klute M.J."/>
            <person name="Kuo A."/>
            <person name="Lefebvre S.C."/>
            <person name="Maumus F."/>
            <person name="Mayer C."/>
            <person name="Miller J."/>
            <person name="Monier A."/>
            <person name="Salamov A."/>
            <person name="Young J."/>
            <person name="Aguilar M."/>
            <person name="Claverie J.M."/>
            <person name="Frickenhaus S."/>
            <person name="Gonzalez K."/>
            <person name="Herman E.K."/>
            <person name="Lin Y.C."/>
            <person name="Napier J."/>
            <person name="Ogata H."/>
            <person name="Sarno A.F."/>
            <person name="Shmutz J."/>
            <person name="Schroeder D."/>
            <person name="de Vargas C."/>
            <person name="Verret F."/>
            <person name="von Dassow P."/>
            <person name="Valentin K."/>
            <person name="Van de Peer Y."/>
            <person name="Wheeler G."/>
            <person name="Dacks J.B."/>
            <person name="Delwiche C.F."/>
            <person name="Dyhrman S.T."/>
            <person name="Glockner G."/>
            <person name="John U."/>
            <person name="Richards T."/>
            <person name="Worden A.Z."/>
            <person name="Zhang X."/>
            <person name="Grigoriev I.V."/>
            <person name="Allen A.E."/>
            <person name="Bidle K."/>
            <person name="Borodovsky M."/>
            <person name="Bowler C."/>
            <person name="Brownlee C."/>
            <person name="Cock J.M."/>
            <person name="Elias M."/>
            <person name="Gladyshev V.N."/>
            <person name="Groth M."/>
            <person name="Guda C."/>
            <person name="Hadaegh A."/>
            <person name="Iglesias-Rodriguez M.D."/>
            <person name="Jenkins J."/>
            <person name="Jones B.M."/>
            <person name="Lawson T."/>
            <person name="Leese F."/>
            <person name="Lindquist E."/>
            <person name="Lobanov A."/>
            <person name="Lomsadze A."/>
            <person name="Malik S.B."/>
            <person name="Marsh M.E."/>
            <person name="Mackinder L."/>
            <person name="Mock T."/>
            <person name="Mueller-Roeber B."/>
            <person name="Pagarete A."/>
            <person name="Parker M."/>
            <person name="Probert I."/>
            <person name="Quesneville H."/>
            <person name="Raines C."/>
            <person name="Rensing S.A."/>
            <person name="Riano-Pachon D.M."/>
            <person name="Richier S."/>
            <person name="Rokitta S."/>
            <person name="Shiraiwa Y."/>
            <person name="Soanes D.M."/>
            <person name="van der Giezen M."/>
            <person name="Wahlund T.M."/>
            <person name="Williams B."/>
            <person name="Wilson W."/>
            <person name="Wolfe G."/>
            <person name="Wurch L.L."/>
        </authorList>
    </citation>
    <scope>NUCLEOTIDE SEQUENCE</scope>
</reference>
<dbReference type="GO" id="GO:0051301">
    <property type="term" value="P:cell division"/>
    <property type="evidence" value="ECO:0007669"/>
    <property type="project" value="UniProtKB-KW"/>
</dbReference>
<evidence type="ECO:0000313" key="6">
    <source>
        <dbReference type="EnsemblProtists" id="EOD40100"/>
    </source>
</evidence>
<evidence type="ECO:0000313" key="7">
    <source>
        <dbReference type="Proteomes" id="UP000013827"/>
    </source>
</evidence>
<dbReference type="InterPro" id="IPR004367">
    <property type="entry name" value="Cyclin_C-dom"/>
</dbReference>
<dbReference type="KEGG" id="ehx:EMIHUDRAFT_60733"/>